<comment type="caution">
    <text evidence="2">The sequence shown here is derived from an EMBL/GenBank/DDBJ whole genome shotgun (WGS) entry which is preliminary data.</text>
</comment>
<reference evidence="2 3" key="1">
    <citation type="submission" date="2024-09" db="EMBL/GenBank/DDBJ databases">
        <authorList>
            <person name="Sun Q."/>
            <person name="Mori K."/>
        </authorList>
    </citation>
    <scope>NUCLEOTIDE SEQUENCE [LARGE SCALE GENOMIC DNA]</scope>
    <source>
        <strain evidence="2 3">CECT 8286</strain>
    </source>
</reference>
<protein>
    <submittedName>
        <fullName evidence="2">SH3 domain-containing protein</fullName>
    </submittedName>
</protein>
<evidence type="ECO:0000313" key="2">
    <source>
        <dbReference type="EMBL" id="MFB9051595.1"/>
    </source>
</evidence>
<organism evidence="2 3">
    <name type="scientific">Formosa undariae</name>
    <dbReference type="NCBI Taxonomy" id="1325436"/>
    <lineage>
        <taxon>Bacteria</taxon>
        <taxon>Pseudomonadati</taxon>
        <taxon>Bacteroidota</taxon>
        <taxon>Flavobacteriia</taxon>
        <taxon>Flavobacteriales</taxon>
        <taxon>Flavobacteriaceae</taxon>
        <taxon>Formosa</taxon>
    </lineage>
</organism>
<sequence length="267" mass="30905">MNKILLIFLFIFQTGYSQDTKYFSDNYEFENGEIAFMFGDDVKLRDQPNTESDVLTLLKIGEQIEILEKSDLTMMFDGIESPWYKVKTKDKEGFVLGSLISLDRVFDKNLAYFISLKKEDSKLFLKTRVLESNLEFKENISELSTWSFSIKASGNKGLENIKSIFEINYLAEACGVDSGGIYLFYDGNDLIKAMNYTQVSDAGLYWFMEEYTFPTDEDGVEGKIVYESDSGVTKEYETEWTESKVIRRVLEWNGKELFPKIEPEKTE</sequence>
<proteinExistence type="predicted"/>
<dbReference type="EMBL" id="JBHMEZ010000001">
    <property type="protein sequence ID" value="MFB9051595.1"/>
    <property type="molecule type" value="Genomic_DNA"/>
</dbReference>
<dbReference type="InterPro" id="IPR003646">
    <property type="entry name" value="SH3-like_bac-type"/>
</dbReference>
<evidence type="ECO:0000313" key="3">
    <source>
        <dbReference type="Proteomes" id="UP001589605"/>
    </source>
</evidence>
<dbReference type="Proteomes" id="UP001589605">
    <property type="component" value="Unassembled WGS sequence"/>
</dbReference>
<dbReference type="Gene3D" id="2.30.30.40">
    <property type="entry name" value="SH3 Domains"/>
    <property type="match status" value="1"/>
</dbReference>
<evidence type="ECO:0000259" key="1">
    <source>
        <dbReference type="Pfam" id="PF08239"/>
    </source>
</evidence>
<keyword evidence="3" id="KW-1185">Reference proteome</keyword>
<dbReference type="Pfam" id="PF08239">
    <property type="entry name" value="SH3_3"/>
    <property type="match status" value="1"/>
</dbReference>
<accession>A0ABV5EWM5</accession>
<feature type="domain" description="SH3b" evidence="1">
    <location>
        <begin position="41"/>
        <end position="101"/>
    </location>
</feature>
<name>A0ABV5EWM5_9FLAO</name>
<gene>
    <name evidence="2" type="ORF">ACFFVB_00760</name>
</gene>
<dbReference type="RefSeq" id="WP_382380169.1">
    <property type="nucleotide sequence ID" value="NZ_JBHMEZ010000001.1"/>
</dbReference>